<dbReference type="OrthoDB" id="2161449at2759"/>
<feature type="domain" description="FAM13A-like" evidence="3">
    <location>
        <begin position="1201"/>
        <end position="1259"/>
    </location>
</feature>
<feature type="compositionally biased region" description="Low complexity" evidence="2">
    <location>
        <begin position="55"/>
        <end position="80"/>
    </location>
</feature>
<feature type="region of interest" description="Disordered" evidence="2">
    <location>
        <begin position="148"/>
        <end position="184"/>
    </location>
</feature>
<feature type="compositionally biased region" description="Gly residues" evidence="2">
    <location>
        <begin position="45"/>
        <end position="54"/>
    </location>
</feature>
<feature type="compositionally biased region" description="Low complexity" evidence="2">
    <location>
        <begin position="831"/>
        <end position="844"/>
    </location>
</feature>
<protein>
    <recommendedName>
        <fullName evidence="3">FAM13A-like domain-containing protein</fullName>
    </recommendedName>
</protein>
<feature type="compositionally biased region" description="Polar residues" evidence="2">
    <location>
        <begin position="723"/>
        <end position="738"/>
    </location>
</feature>
<feature type="region of interest" description="Disordered" evidence="2">
    <location>
        <begin position="225"/>
        <end position="255"/>
    </location>
</feature>
<feature type="coiled-coil region" evidence="1">
    <location>
        <begin position="1066"/>
        <end position="1123"/>
    </location>
</feature>
<feature type="domain" description="FAM13A-like" evidence="3">
    <location>
        <begin position="1065"/>
        <end position="1122"/>
    </location>
</feature>
<sequence>MMVTLNAGGSGESPTPSGTTFNATTRSMVAKGSHALNRRRRVGKGTIGGYGGGYKPATGTTVVDSSTATTTTTARQSASSNPDPAKASGDNTGAPPTSSSSSTTPPSGASQPQHSGEAAPPKPAKPCHSARMSVLCCQNAIRMGARTQLGLCPPGRPRRSLQAALRQRTRATSSHSSVQSGSRRLSLGAAADANGYYALEKMIGTQSLEDYEDQEEDYLLSTNTFDVESDEEASSGDEDELGAMDSLLSPESPALDNENKYVNLREPMFTPIGADGSLTNANGTPMVSGMGTGASGKLPFNRRKLRYFDGITAQDRQAARTYLRDEADKARRRNGALLKRHLKRMQKFERSKRRMQNGEMTNDIAEDDTDLELIDAGVGQFEQPMTTTMSAALILESLSLNSLESIEGMAKCYDGIVAAGVALLESQHSDVTSPVDVDGENEKPRTSRADVLAALAPLLITSLNQPSGDVIMMLARMRRMCGTPRYQRRFVQRVAPCLIRPKNAAMWCLRHQHDMEPITAAAELIFDCAHEIFSKGWYEKGQLYLADSKRAETLNSAAAQLRNLSGEPSGEGLSLALTAGHSHGIRRYMSGTSSKEHKGSNEHLAEWEVMAIDKEIGFSISKIMSSDWNRVNLNTKDSDSVRSFRRTTSVASKRPSVLPQSSSGEASPRAMILSPRSPSRPLGMKTPLSPPPPKDFSLLAPQSESLFENIMPTQPGPADRPTSPDNSFVQKNINTTIMSPPPAPRQGDDNGAISSSTPPRSPKSPKRDGVEQAPPLSKPITPTPTPFTPISPRRSKVLSPPSSQNIQDAADPTAMAPFTPSLGMNPAAPLSPSSIGTSSTSELTYRPNMGASMVSAGSGASQAAHYRTLTSTASERKRTVAACRALRAQITRFEDAFIQLHGRPPKGAAERAPLATTYSQYREWKRAIRADAACRIQALFRGARLRWDLMRSDDSKISDIVRRRAGRKEFSGQATAQSARQLPNQENLLNHIGIPVEIGDTGDVNRSGGLIKPHTSSSVGITKSPAQFGDTFPGQPTGQVLTTPQWATQVSPAPPNASTEFASFSLADLQSKKRELKQQLKQYDMNFARKHGRMPVKKEKEPIRHLYEEYNALKSQIAMLEQEGPRHPQVPTPGVQPPPSKPGGVPSPPQDRFIPFAPPTPPDSGSDSERSIDSPLAGTGRGAKPSRNSTPPITPTGAPSQDLAALKAEKAQLHQMLRSYEKDFFKEHKRQVSSFADIKPVASQYRRYKEIKKQIAALQGSSDRQTRPSSAVR</sequence>
<evidence type="ECO:0000313" key="4">
    <source>
        <dbReference type="EMBL" id="CAB9504210.1"/>
    </source>
</evidence>
<keyword evidence="1" id="KW-0175">Coiled coil</keyword>
<feature type="compositionally biased region" description="Low complexity" evidence="2">
    <location>
        <begin position="92"/>
        <end position="110"/>
    </location>
</feature>
<comment type="caution">
    <text evidence="4">The sequence shown here is derived from an EMBL/GenBank/DDBJ whole genome shotgun (WGS) entry which is preliminary data.</text>
</comment>
<evidence type="ECO:0000313" key="5">
    <source>
        <dbReference type="Proteomes" id="UP001153069"/>
    </source>
</evidence>
<proteinExistence type="predicted"/>
<evidence type="ECO:0000259" key="3">
    <source>
        <dbReference type="Pfam" id="PF26116"/>
    </source>
</evidence>
<dbReference type="InterPro" id="IPR039102">
    <property type="entry name" value="FAM13"/>
</dbReference>
<dbReference type="EMBL" id="CAICTM010000188">
    <property type="protein sequence ID" value="CAB9504210.1"/>
    <property type="molecule type" value="Genomic_DNA"/>
</dbReference>
<dbReference type="Pfam" id="PF26116">
    <property type="entry name" value="FAM13A"/>
    <property type="match status" value="3"/>
</dbReference>
<organism evidence="4 5">
    <name type="scientific">Seminavis robusta</name>
    <dbReference type="NCBI Taxonomy" id="568900"/>
    <lineage>
        <taxon>Eukaryota</taxon>
        <taxon>Sar</taxon>
        <taxon>Stramenopiles</taxon>
        <taxon>Ochrophyta</taxon>
        <taxon>Bacillariophyta</taxon>
        <taxon>Bacillariophyceae</taxon>
        <taxon>Bacillariophycidae</taxon>
        <taxon>Naviculales</taxon>
        <taxon>Naviculaceae</taxon>
        <taxon>Seminavis</taxon>
    </lineage>
</organism>
<dbReference type="AlphaFoldDB" id="A0A9N8DLF8"/>
<feature type="region of interest" description="Disordered" evidence="2">
    <location>
        <begin position="632"/>
        <end position="844"/>
    </location>
</feature>
<evidence type="ECO:0000256" key="1">
    <source>
        <dbReference type="SAM" id="Coils"/>
    </source>
</evidence>
<feature type="region of interest" description="Disordered" evidence="2">
    <location>
        <begin position="1"/>
        <end position="128"/>
    </location>
</feature>
<feature type="region of interest" description="Disordered" evidence="2">
    <location>
        <begin position="1124"/>
        <end position="1207"/>
    </location>
</feature>
<dbReference type="PANTHER" id="PTHR15904">
    <property type="entry name" value="FAM13"/>
    <property type="match status" value="1"/>
</dbReference>
<accession>A0A9N8DLF8</accession>
<feature type="compositionally biased region" description="Pro residues" evidence="2">
    <location>
        <begin position="1128"/>
        <end position="1149"/>
    </location>
</feature>
<feature type="compositionally biased region" description="Low complexity" evidence="2">
    <location>
        <begin position="173"/>
        <end position="184"/>
    </location>
</feature>
<reference evidence="4" key="1">
    <citation type="submission" date="2020-06" db="EMBL/GenBank/DDBJ databases">
        <authorList>
            <consortium name="Plant Systems Biology data submission"/>
        </authorList>
    </citation>
    <scope>NUCLEOTIDE SEQUENCE</scope>
    <source>
        <strain evidence="4">D6</strain>
    </source>
</reference>
<dbReference type="PANTHER" id="PTHR15904:SF17">
    <property type="entry name" value="RHO-GAP DOMAIN-CONTAINING PROTEIN"/>
    <property type="match status" value="1"/>
</dbReference>
<dbReference type="Proteomes" id="UP001153069">
    <property type="component" value="Unassembled WGS sequence"/>
</dbReference>
<keyword evidence="5" id="KW-1185">Reference proteome</keyword>
<feature type="domain" description="FAM13A-like" evidence="3">
    <location>
        <begin position="883"/>
        <end position="929"/>
    </location>
</feature>
<evidence type="ECO:0000256" key="2">
    <source>
        <dbReference type="SAM" id="MobiDB-lite"/>
    </source>
</evidence>
<dbReference type="InterPro" id="IPR059029">
    <property type="entry name" value="FAM13A_dom"/>
</dbReference>
<name>A0A9N8DLF8_9STRA</name>
<dbReference type="PROSITE" id="PS50096">
    <property type="entry name" value="IQ"/>
    <property type="match status" value="1"/>
</dbReference>
<dbReference type="Gene3D" id="1.10.10.1460">
    <property type="match status" value="1"/>
</dbReference>
<gene>
    <name evidence="4" type="ORF">SEMRO_189_G081580.1</name>
</gene>
<feature type="compositionally biased region" description="Acidic residues" evidence="2">
    <location>
        <begin position="227"/>
        <end position="242"/>
    </location>
</feature>